<feature type="region of interest" description="Disordered" evidence="1">
    <location>
        <begin position="54"/>
        <end position="198"/>
    </location>
</feature>
<accession>A0A813K4F3</accession>
<protein>
    <submittedName>
        <fullName evidence="2">Uncharacterized protein</fullName>
    </submittedName>
</protein>
<organism evidence="2 3">
    <name type="scientific">Polarella glacialis</name>
    <name type="common">Dinoflagellate</name>
    <dbReference type="NCBI Taxonomy" id="89957"/>
    <lineage>
        <taxon>Eukaryota</taxon>
        <taxon>Sar</taxon>
        <taxon>Alveolata</taxon>
        <taxon>Dinophyceae</taxon>
        <taxon>Suessiales</taxon>
        <taxon>Suessiaceae</taxon>
        <taxon>Polarella</taxon>
    </lineage>
</organism>
<feature type="compositionally biased region" description="Low complexity" evidence="1">
    <location>
        <begin position="54"/>
        <end position="76"/>
    </location>
</feature>
<evidence type="ECO:0000313" key="3">
    <source>
        <dbReference type="Proteomes" id="UP000626109"/>
    </source>
</evidence>
<name>A0A813K4F3_POLGL</name>
<dbReference type="EMBL" id="CAJNNW010027155">
    <property type="protein sequence ID" value="CAE8689908.1"/>
    <property type="molecule type" value="Genomic_DNA"/>
</dbReference>
<evidence type="ECO:0000256" key="1">
    <source>
        <dbReference type="SAM" id="MobiDB-lite"/>
    </source>
</evidence>
<feature type="compositionally biased region" description="Polar residues" evidence="1">
    <location>
        <begin position="127"/>
        <end position="146"/>
    </location>
</feature>
<feature type="region of interest" description="Disordered" evidence="1">
    <location>
        <begin position="304"/>
        <end position="343"/>
    </location>
</feature>
<dbReference type="AlphaFoldDB" id="A0A813K4F3"/>
<gene>
    <name evidence="2" type="ORF">PGLA2088_LOCUS26690</name>
</gene>
<evidence type="ECO:0000313" key="2">
    <source>
        <dbReference type="EMBL" id="CAE8689908.1"/>
    </source>
</evidence>
<sequence>MGAPRAQSFAFAPGGRSPQGLEKGDPNLEPLPRATSFTVSSRLRHMMLASAPFAKSKAPAEPMPLEPASAIEASAEAEADIQPPPSSSAGFSMGPPPAQRPVGIRESSLDADFQIPDDPPWEDFSPPKSSSTTAGVEPMQPSSPTSFGPRAPPSSSSRQGMEESRFRHPPSSDSWDKVPPDPMSPRTDSRGSSWAPQEPVIVRRVSTKESVKRCTSANPFWVQSDVFTREQAHVGCQPMGAPLRCLSDVVDVVDRDYELEVSEADLTTVHIQSWEQRLDWRSFLSEAVASSLARQAFKNFDVEAEPPRYARPPPSGPAPVHGGVARGKAHAPLSELRPTEGAS</sequence>
<feature type="region of interest" description="Disordered" evidence="1">
    <location>
        <begin position="1"/>
        <end position="36"/>
    </location>
</feature>
<proteinExistence type="predicted"/>
<reference evidence="2" key="1">
    <citation type="submission" date="2021-02" db="EMBL/GenBank/DDBJ databases">
        <authorList>
            <person name="Dougan E. K."/>
            <person name="Rhodes N."/>
            <person name="Thang M."/>
            <person name="Chan C."/>
        </authorList>
    </citation>
    <scope>NUCLEOTIDE SEQUENCE</scope>
</reference>
<comment type="caution">
    <text evidence="2">The sequence shown here is derived from an EMBL/GenBank/DDBJ whole genome shotgun (WGS) entry which is preliminary data.</text>
</comment>
<dbReference type="Proteomes" id="UP000626109">
    <property type="component" value="Unassembled WGS sequence"/>
</dbReference>